<evidence type="ECO:0000313" key="3">
    <source>
        <dbReference type="Proteomes" id="UP000283383"/>
    </source>
</evidence>
<dbReference type="AlphaFoldDB" id="A0A420I735"/>
<feature type="compositionally biased region" description="Basic residues" evidence="1">
    <location>
        <begin position="33"/>
        <end position="45"/>
    </location>
</feature>
<keyword evidence="3" id="KW-1185">Reference proteome</keyword>
<evidence type="ECO:0000313" key="2">
    <source>
        <dbReference type="EMBL" id="RKF65472.1"/>
    </source>
</evidence>
<name>A0A420I735_9PEZI</name>
<accession>A0A420I735</accession>
<organism evidence="2 3">
    <name type="scientific">Golovinomyces cichoracearum</name>
    <dbReference type="NCBI Taxonomy" id="62708"/>
    <lineage>
        <taxon>Eukaryota</taxon>
        <taxon>Fungi</taxon>
        <taxon>Dikarya</taxon>
        <taxon>Ascomycota</taxon>
        <taxon>Pezizomycotina</taxon>
        <taxon>Leotiomycetes</taxon>
        <taxon>Erysiphales</taxon>
        <taxon>Erysiphaceae</taxon>
        <taxon>Golovinomyces</taxon>
    </lineage>
</organism>
<reference evidence="2 3" key="1">
    <citation type="journal article" date="2018" name="BMC Genomics">
        <title>Comparative genome analyses reveal sequence features reflecting distinct modes of host-adaptation between dicot and monocot powdery mildew.</title>
        <authorList>
            <person name="Wu Y."/>
            <person name="Ma X."/>
            <person name="Pan Z."/>
            <person name="Kale S.D."/>
            <person name="Song Y."/>
            <person name="King H."/>
            <person name="Zhang Q."/>
            <person name="Presley C."/>
            <person name="Deng X."/>
            <person name="Wei C.I."/>
            <person name="Xiao S."/>
        </authorList>
    </citation>
    <scope>NUCLEOTIDE SEQUENCE [LARGE SCALE GENOMIC DNA]</scope>
    <source>
        <strain evidence="2">UMSG3</strain>
    </source>
</reference>
<gene>
    <name evidence="2" type="ORF">GcM3_121023</name>
</gene>
<comment type="caution">
    <text evidence="2">The sequence shown here is derived from an EMBL/GenBank/DDBJ whole genome shotgun (WGS) entry which is preliminary data.</text>
</comment>
<feature type="region of interest" description="Disordered" evidence="1">
    <location>
        <begin position="25"/>
        <end position="54"/>
    </location>
</feature>
<dbReference type="EMBL" id="MCBQ01012110">
    <property type="protein sequence ID" value="RKF65472.1"/>
    <property type="molecule type" value="Genomic_DNA"/>
</dbReference>
<sequence>MSELCSTLSGGLLRQCHLAPTGEGLHRADGRPVGHRAWRGPVLHHTRGDAGAAE</sequence>
<protein>
    <submittedName>
        <fullName evidence="2">Uncharacterized protein</fullName>
    </submittedName>
</protein>
<evidence type="ECO:0000256" key="1">
    <source>
        <dbReference type="SAM" id="MobiDB-lite"/>
    </source>
</evidence>
<dbReference type="Proteomes" id="UP000283383">
    <property type="component" value="Unassembled WGS sequence"/>
</dbReference>
<proteinExistence type="predicted"/>